<evidence type="ECO:0000313" key="2">
    <source>
        <dbReference type="EMBL" id="TXG48766.1"/>
    </source>
</evidence>
<proteinExistence type="predicted"/>
<dbReference type="EMBL" id="VAHF01000012">
    <property type="protein sequence ID" value="TXG48766.1"/>
    <property type="molecule type" value="Genomic_DNA"/>
</dbReference>
<dbReference type="Gene3D" id="1.10.472.10">
    <property type="entry name" value="Cyclin-like"/>
    <property type="match status" value="1"/>
</dbReference>
<sequence length="206" mass="23228">MDKVEIFGIIAEDSVYVPLKVYLKNYQAKVNREVAVLIFLIVMNREKLVPQIALSSLISVWQLSHNDSLVQDFKRNGNFEDRFFKNLESRSTEIEFTKFRPSILASASVLASALDVHYSEFQQLKGLILEDCSLLDEAQLDQCVNDIMVKCTVEKFKALYSAEGSSKRFIQLSSALNISLSKATLAAMEEEEKKPKNNIADSTSSC</sequence>
<dbReference type="InterPro" id="IPR004367">
    <property type="entry name" value="Cyclin_C-dom"/>
</dbReference>
<comment type="caution">
    <text evidence="2">The sequence shown here is derived from an EMBL/GenBank/DDBJ whole genome shotgun (WGS) entry which is preliminary data.</text>
</comment>
<name>A0A5C7GXF8_9ROSI</name>
<dbReference type="AlphaFoldDB" id="A0A5C7GXF8"/>
<gene>
    <name evidence="2" type="ORF">EZV62_024641</name>
</gene>
<dbReference type="Pfam" id="PF02984">
    <property type="entry name" value="Cyclin_C"/>
    <property type="match status" value="1"/>
</dbReference>
<feature type="domain" description="Cyclin C-terminal" evidence="1">
    <location>
        <begin position="87"/>
        <end position="167"/>
    </location>
</feature>
<keyword evidence="3" id="KW-1185">Reference proteome</keyword>
<organism evidence="2 3">
    <name type="scientific">Acer yangbiense</name>
    <dbReference type="NCBI Taxonomy" id="1000413"/>
    <lineage>
        <taxon>Eukaryota</taxon>
        <taxon>Viridiplantae</taxon>
        <taxon>Streptophyta</taxon>
        <taxon>Embryophyta</taxon>
        <taxon>Tracheophyta</taxon>
        <taxon>Spermatophyta</taxon>
        <taxon>Magnoliopsida</taxon>
        <taxon>eudicotyledons</taxon>
        <taxon>Gunneridae</taxon>
        <taxon>Pentapetalae</taxon>
        <taxon>rosids</taxon>
        <taxon>malvids</taxon>
        <taxon>Sapindales</taxon>
        <taxon>Sapindaceae</taxon>
        <taxon>Hippocastanoideae</taxon>
        <taxon>Acereae</taxon>
        <taxon>Acer</taxon>
    </lineage>
</organism>
<reference evidence="3" key="1">
    <citation type="journal article" date="2019" name="Gigascience">
        <title>De novo genome assembly of the endangered Acer yangbiense, a plant species with extremely small populations endemic to Yunnan Province, China.</title>
        <authorList>
            <person name="Yang J."/>
            <person name="Wariss H.M."/>
            <person name="Tao L."/>
            <person name="Zhang R."/>
            <person name="Yun Q."/>
            <person name="Hollingsworth P."/>
            <person name="Dao Z."/>
            <person name="Luo G."/>
            <person name="Guo H."/>
            <person name="Ma Y."/>
            <person name="Sun W."/>
        </authorList>
    </citation>
    <scope>NUCLEOTIDE SEQUENCE [LARGE SCALE GENOMIC DNA]</scope>
    <source>
        <strain evidence="3">cv. Malutang</strain>
    </source>
</reference>
<evidence type="ECO:0000313" key="3">
    <source>
        <dbReference type="Proteomes" id="UP000323000"/>
    </source>
</evidence>
<protein>
    <recommendedName>
        <fullName evidence="1">Cyclin C-terminal domain-containing protein</fullName>
    </recommendedName>
</protein>
<dbReference type="Proteomes" id="UP000323000">
    <property type="component" value="Chromosome 12"/>
</dbReference>
<dbReference type="OrthoDB" id="1815552at2759"/>
<accession>A0A5C7GXF8</accession>
<evidence type="ECO:0000259" key="1">
    <source>
        <dbReference type="Pfam" id="PF02984"/>
    </source>
</evidence>